<dbReference type="Gene3D" id="3.30.1490.20">
    <property type="entry name" value="ATP-grasp fold, A domain"/>
    <property type="match status" value="1"/>
</dbReference>
<accession>A0A6G7YEA1</accession>
<dbReference type="PANTHER" id="PTHR43585">
    <property type="entry name" value="FUMIPYRROLE BIOSYNTHESIS PROTEIN C"/>
    <property type="match status" value="1"/>
</dbReference>
<reference evidence="6 7" key="1">
    <citation type="submission" date="2020-03" db="EMBL/GenBank/DDBJ databases">
        <title>Nocardioides sp. nov., isolated from fish.</title>
        <authorList>
            <person name="Hyun D.-W."/>
            <person name="Bae J.-W."/>
        </authorList>
    </citation>
    <scope>NUCLEOTIDE SEQUENCE [LARGE SCALE GENOMIC DNA]</scope>
    <source>
        <strain evidence="6 7">HDW12A</strain>
    </source>
</reference>
<dbReference type="Proteomes" id="UP000502035">
    <property type="component" value="Chromosome"/>
</dbReference>
<dbReference type="Pfam" id="PF21360">
    <property type="entry name" value="PylC-like_N"/>
    <property type="match status" value="1"/>
</dbReference>
<dbReference type="Pfam" id="PF15632">
    <property type="entry name" value="ATPgrasp_Ter"/>
    <property type="match status" value="1"/>
</dbReference>
<protein>
    <submittedName>
        <fullName evidence="6">ATP-grasp domain-containing protein</fullName>
    </submittedName>
</protein>
<dbReference type="PROSITE" id="PS50975">
    <property type="entry name" value="ATP_GRASP"/>
    <property type="match status" value="1"/>
</dbReference>
<sequence>MRDPVNFLVTSAGRRGELVKILREVVELNGQGGGVFTVDRSALTAAGWLSDGLDLVPPIADQGYVDALLQVCERRQITDLIPTIDTELPVLSEHRQRFAELGTTVWVSDQSTIRTAQDKRLTNEWLGKHDLPRVQQWDLAELDRGGDFRFPLIAKPARGSSSIGLRRITSLEELTGVDESLDYVIEEVASGEEYTVDLLVDRHGRCRSAVPRRRLETRAGEVSKGLTVRDSGLVDLATRVSNALPGAFGVLNVQIFLADDGDMRVIEVNARFGGGYPLSWAAGAQFPLWLVQERSGRTPTASLEWMDQYLMLRYDTAVFMRGLP</sequence>
<evidence type="ECO:0000256" key="2">
    <source>
        <dbReference type="ARBA" id="ARBA00022741"/>
    </source>
</evidence>
<dbReference type="EMBL" id="CP049866">
    <property type="protein sequence ID" value="QIK75234.1"/>
    <property type="molecule type" value="Genomic_DNA"/>
</dbReference>
<name>A0A6G7YEA1_9ACTN</name>
<dbReference type="PANTHER" id="PTHR43585:SF2">
    <property type="entry name" value="ATP-GRASP ENZYME FSQD"/>
    <property type="match status" value="1"/>
</dbReference>
<evidence type="ECO:0000256" key="3">
    <source>
        <dbReference type="ARBA" id="ARBA00022840"/>
    </source>
</evidence>
<keyword evidence="1" id="KW-0436">Ligase</keyword>
<gene>
    <name evidence="6" type="ORF">G7071_07135</name>
</gene>
<dbReference type="AlphaFoldDB" id="A0A6G7YEA1"/>
<dbReference type="InterPro" id="IPR052032">
    <property type="entry name" value="ATP-dep_AA_Ligase"/>
</dbReference>
<dbReference type="InterPro" id="IPR011761">
    <property type="entry name" value="ATP-grasp"/>
</dbReference>
<dbReference type="GO" id="GO:0005524">
    <property type="term" value="F:ATP binding"/>
    <property type="evidence" value="ECO:0007669"/>
    <property type="project" value="UniProtKB-UniRule"/>
</dbReference>
<dbReference type="InterPro" id="IPR013815">
    <property type="entry name" value="ATP_grasp_subdomain_1"/>
</dbReference>
<evidence type="ECO:0000256" key="4">
    <source>
        <dbReference type="PROSITE-ProRule" id="PRU00409"/>
    </source>
</evidence>
<organism evidence="6 7">
    <name type="scientific">Nocardioides piscis</name>
    <dbReference type="NCBI Taxonomy" id="2714938"/>
    <lineage>
        <taxon>Bacteria</taxon>
        <taxon>Bacillati</taxon>
        <taxon>Actinomycetota</taxon>
        <taxon>Actinomycetes</taxon>
        <taxon>Propionibacteriales</taxon>
        <taxon>Nocardioidaceae</taxon>
        <taxon>Nocardioides</taxon>
    </lineage>
</organism>
<evidence type="ECO:0000256" key="1">
    <source>
        <dbReference type="ARBA" id="ARBA00022598"/>
    </source>
</evidence>
<evidence type="ECO:0000313" key="6">
    <source>
        <dbReference type="EMBL" id="QIK75234.1"/>
    </source>
</evidence>
<dbReference type="GO" id="GO:0046872">
    <property type="term" value="F:metal ion binding"/>
    <property type="evidence" value="ECO:0007669"/>
    <property type="project" value="InterPro"/>
</dbReference>
<dbReference type="Gene3D" id="3.30.470.20">
    <property type="entry name" value="ATP-grasp fold, B domain"/>
    <property type="match status" value="1"/>
</dbReference>
<keyword evidence="7" id="KW-1185">Reference proteome</keyword>
<keyword evidence="2 4" id="KW-0547">Nucleotide-binding</keyword>
<dbReference type="SUPFAM" id="SSF56059">
    <property type="entry name" value="Glutathione synthetase ATP-binding domain-like"/>
    <property type="match status" value="1"/>
</dbReference>
<dbReference type="KEGG" id="npi:G7071_07135"/>
<proteinExistence type="predicted"/>
<evidence type="ECO:0000259" key="5">
    <source>
        <dbReference type="PROSITE" id="PS50975"/>
    </source>
</evidence>
<dbReference type="Gene3D" id="3.40.50.20">
    <property type="match status" value="1"/>
</dbReference>
<feature type="domain" description="ATP-grasp" evidence="5">
    <location>
        <begin position="123"/>
        <end position="295"/>
    </location>
</feature>
<dbReference type="RefSeq" id="WP_166316681.1">
    <property type="nucleotide sequence ID" value="NZ_CP049866.1"/>
</dbReference>
<dbReference type="InterPro" id="IPR048764">
    <property type="entry name" value="PylC_N"/>
</dbReference>
<keyword evidence="3 4" id="KW-0067">ATP-binding</keyword>
<dbReference type="GO" id="GO:0016874">
    <property type="term" value="F:ligase activity"/>
    <property type="evidence" value="ECO:0007669"/>
    <property type="project" value="UniProtKB-KW"/>
</dbReference>
<evidence type="ECO:0000313" key="7">
    <source>
        <dbReference type="Proteomes" id="UP000502035"/>
    </source>
</evidence>